<feature type="region of interest" description="Disordered" evidence="1">
    <location>
        <begin position="101"/>
        <end position="138"/>
    </location>
</feature>
<dbReference type="GO" id="GO:0061462">
    <property type="term" value="P:protein localization to lysosome"/>
    <property type="evidence" value="ECO:0007669"/>
    <property type="project" value="TreeGrafter"/>
</dbReference>
<feature type="compositionally biased region" description="Low complexity" evidence="1">
    <location>
        <begin position="101"/>
        <end position="116"/>
    </location>
</feature>
<dbReference type="SUPFAM" id="SSF160651">
    <property type="entry name" value="FLJ32549 C-terminal domain-like"/>
    <property type="match status" value="1"/>
</dbReference>
<dbReference type="AlphaFoldDB" id="A0A8J4PZF6"/>
<accession>A0A8J4PZF6</accession>
<evidence type="ECO:0000313" key="3">
    <source>
        <dbReference type="Proteomes" id="UP000695562"/>
    </source>
</evidence>
<sequence>MNKEFVSTVYNYLGNLNFGLLPKLIKSKQTPTNNNSTATDISWNKFLQSLIALSNAEQAYYKFTYLSTKNSNLQDIYGVILNDLRIISNINSKFNSNQGTAVAAGGKGATAGTSTPTKDKMTITSPTGNSTPLSMSSDDQNPEHSFFVALILQTCIILQVRIDMIGVYSAILSSINNSDVSLENIGNSLELIPVIYKDKITHPLLLQIKSNTNYEISILRNLLRVQILLSKHIFKDCILLLFQSKIELDSWREMDQGGSSGSRSNSSSNDNRWASNHIHQWLFLFYNSLLSKSTLFFHFPLKNVEEEIGGNGQSFREISQKNSPDYISIIENFCVKTNALFFGVIRDCQETVYSSIGYSFIDNQVQTGLKAFPLLFYYPMDPKQSPMQHMPNIIGLILENRKSPTVITTPSNSGSGGSSSNSNASSTNANVTDIYYYLDTRKVRDPQRSTFVDEYLSYFISKVDPHLFLCLIFKEVRKQKDQSINDFLKLLTNSLKNIDIFSILSQKDQNK</sequence>
<dbReference type="FunFam" id="1.10.3450.30:FF:000004">
    <property type="entry name" value="Predicted protein"/>
    <property type="match status" value="1"/>
</dbReference>
<gene>
    <name evidence="2" type="ORF">CYY_002900</name>
</gene>
<evidence type="ECO:0000313" key="2">
    <source>
        <dbReference type="EMBL" id="KAF2075817.1"/>
    </source>
</evidence>
<dbReference type="OrthoDB" id="18134at2759"/>
<dbReference type="EMBL" id="AJWJ01000085">
    <property type="protein sequence ID" value="KAF2075817.1"/>
    <property type="molecule type" value="Genomic_DNA"/>
</dbReference>
<evidence type="ECO:0000256" key="1">
    <source>
        <dbReference type="SAM" id="MobiDB-lite"/>
    </source>
</evidence>
<feature type="compositionally biased region" description="Polar residues" evidence="1">
    <location>
        <begin position="122"/>
        <end position="138"/>
    </location>
</feature>
<comment type="caution">
    <text evidence="2">The sequence shown here is derived from an EMBL/GenBank/DDBJ whole genome shotgun (WGS) entry which is preliminary data.</text>
</comment>
<dbReference type="PANTHER" id="PTHR31581:SF1">
    <property type="entry name" value="KICSTOR SUBUNIT 2"/>
    <property type="match status" value="1"/>
</dbReference>
<dbReference type="Proteomes" id="UP000695562">
    <property type="component" value="Unassembled WGS sequence"/>
</dbReference>
<dbReference type="PANTHER" id="PTHR31581">
    <property type="entry name" value="KICSTOR COMPLEX PROTEIN C12ORF66"/>
    <property type="match status" value="1"/>
</dbReference>
<dbReference type="GO" id="GO:1904262">
    <property type="term" value="P:negative regulation of TORC1 signaling"/>
    <property type="evidence" value="ECO:0007669"/>
    <property type="project" value="TreeGrafter"/>
</dbReference>
<proteinExistence type="predicted"/>
<dbReference type="GO" id="GO:0034198">
    <property type="term" value="P:cellular response to amino acid starvation"/>
    <property type="evidence" value="ECO:0007669"/>
    <property type="project" value="TreeGrafter"/>
</dbReference>
<dbReference type="SUPFAM" id="SSF158548">
    <property type="entry name" value="FLJ32549 domain-like"/>
    <property type="match status" value="1"/>
</dbReference>
<dbReference type="Gene3D" id="1.10.3450.30">
    <property type="match status" value="1"/>
</dbReference>
<dbReference type="InterPro" id="IPR018544">
    <property type="entry name" value="KICS_2"/>
</dbReference>
<organism evidence="2 3">
    <name type="scientific">Polysphondylium violaceum</name>
    <dbReference type="NCBI Taxonomy" id="133409"/>
    <lineage>
        <taxon>Eukaryota</taxon>
        <taxon>Amoebozoa</taxon>
        <taxon>Evosea</taxon>
        <taxon>Eumycetozoa</taxon>
        <taxon>Dictyostelia</taxon>
        <taxon>Dictyosteliales</taxon>
        <taxon>Dictyosteliaceae</taxon>
        <taxon>Polysphondylium</taxon>
    </lineage>
</organism>
<name>A0A8J4PZF6_9MYCE</name>
<dbReference type="InterPro" id="IPR038060">
    <property type="entry name" value="C12orf66-like_central_sf"/>
</dbReference>
<dbReference type="GO" id="GO:0042149">
    <property type="term" value="P:cellular response to glucose starvation"/>
    <property type="evidence" value="ECO:0007669"/>
    <property type="project" value="TreeGrafter"/>
</dbReference>
<dbReference type="Pfam" id="PF09404">
    <property type="entry name" value="C12orf66_like"/>
    <property type="match status" value="2"/>
</dbReference>
<reference evidence="2" key="1">
    <citation type="submission" date="2020-01" db="EMBL/GenBank/DDBJ databases">
        <title>Development of genomics and gene disruption for Polysphondylium violaceum indicates a role for the polyketide synthase stlB in stalk morphogenesis.</title>
        <authorList>
            <person name="Narita B."/>
            <person name="Kawabe Y."/>
            <person name="Kin K."/>
            <person name="Saito T."/>
            <person name="Gibbs R."/>
            <person name="Kuspa A."/>
            <person name="Muzny D."/>
            <person name="Queller D."/>
            <person name="Richards S."/>
            <person name="Strassman J."/>
            <person name="Sucgang R."/>
            <person name="Worley K."/>
            <person name="Schaap P."/>
        </authorList>
    </citation>
    <scope>NUCLEOTIDE SEQUENCE</scope>
    <source>
        <strain evidence="2">QSvi11</strain>
    </source>
</reference>
<keyword evidence="3" id="KW-1185">Reference proteome</keyword>
<protein>
    <submittedName>
        <fullName evidence="2">Uncharacterized protein</fullName>
    </submittedName>
</protein>